<protein>
    <submittedName>
        <fullName evidence="1">Uncharacterized protein</fullName>
    </submittedName>
</protein>
<dbReference type="Proteomes" id="UP001354989">
    <property type="component" value="Plasmid pPP3"/>
</dbReference>
<sequence length="91" mass="10574">MSNNESVPSLKEMKDLITKYQEMIEHLPSMIAELPIKQTDIVKGMGISYQSYNKKMKAVDRMNPKEVVKIIDVIEAEIQKRISYMNEIIKD</sequence>
<keyword evidence="1" id="KW-0614">Plasmid</keyword>
<keyword evidence="2" id="KW-1185">Reference proteome</keyword>
<dbReference type="EMBL" id="AP025295">
    <property type="protein sequence ID" value="BDD01700.1"/>
    <property type="molecule type" value="Genomic_DNA"/>
</dbReference>
<geneLocation type="plasmid" evidence="1 2">
    <name>pPP3</name>
</geneLocation>
<accession>A0ABN6LF25</accession>
<evidence type="ECO:0000313" key="1">
    <source>
        <dbReference type="EMBL" id="BDD01700.1"/>
    </source>
</evidence>
<organism evidence="1 2">
    <name type="scientific">Persicobacter psychrovividus</name>
    <dbReference type="NCBI Taxonomy" id="387638"/>
    <lineage>
        <taxon>Bacteria</taxon>
        <taxon>Pseudomonadati</taxon>
        <taxon>Bacteroidota</taxon>
        <taxon>Cytophagia</taxon>
        <taxon>Cytophagales</taxon>
        <taxon>Persicobacteraceae</taxon>
        <taxon>Persicobacter</taxon>
    </lineage>
</organism>
<dbReference type="RefSeq" id="WP_332921796.1">
    <property type="nucleotide sequence ID" value="NZ_AP025295.1"/>
</dbReference>
<reference evidence="1 2" key="1">
    <citation type="submission" date="2021-12" db="EMBL/GenBank/DDBJ databases">
        <title>Genome sequencing of bacteria with rrn-lacking chromosome and rrn-plasmid.</title>
        <authorList>
            <person name="Anda M."/>
            <person name="Iwasaki W."/>
        </authorList>
    </citation>
    <scope>NUCLEOTIDE SEQUENCE [LARGE SCALE GENOMIC DNA]</scope>
    <source>
        <strain evidence="1 2">NBRC 101262</strain>
        <plasmid evidence="1 2">pPP3</plasmid>
    </source>
</reference>
<evidence type="ECO:0000313" key="2">
    <source>
        <dbReference type="Proteomes" id="UP001354989"/>
    </source>
</evidence>
<gene>
    <name evidence="1" type="ORF">PEPS_39800</name>
</gene>
<name>A0ABN6LF25_9BACT</name>
<proteinExistence type="predicted"/>